<evidence type="ECO:0000313" key="2">
    <source>
        <dbReference type="Proteomes" id="UP000078240"/>
    </source>
</evidence>
<proteinExistence type="predicted"/>
<accession>A0A179GJP1</accession>
<dbReference type="EMBL" id="LSBH01000006">
    <property type="protein sequence ID" value="OAQ77581.1"/>
    <property type="molecule type" value="Genomic_DNA"/>
</dbReference>
<dbReference type="Proteomes" id="UP000078240">
    <property type="component" value="Unassembled WGS sequence"/>
</dbReference>
<evidence type="ECO:0000313" key="1">
    <source>
        <dbReference type="EMBL" id="OAQ77581.1"/>
    </source>
</evidence>
<reference evidence="1 2" key="1">
    <citation type="submission" date="2016-01" db="EMBL/GenBank/DDBJ databases">
        <title>Biosynthesis of antibiotic leucinostatins and their inhibition on Phytophthora in bio-control Purpureocillium lilacinum.</title>
        <authorList>
            <person name="Wang G."/>
            <person name="Liu Z."/>
            <person name="Lin R."/>
            <person name="Li E."/>
            <person name="Mao Z."/>
            <person name="Ling J."/>
            <person name="Yin W."/>
            <person name="Xie B."/>
        </authorList>
    </citation>
    <scope>NUCLEOTIDE SEQUENCE [LARGE SCALE GENOMIC DNA]</scope>
    <source>
        <strain evidence="1">PLBJ-1</strain>
    </source>
</reference>
<protein>
    <submittedName>
        <fullName evidence="1">Uncharacterized protein</fullName>
    </submittedName>
</protein>
<sequence>MRCQWGSEAIAQPVVILTLGCRASVESADGPPVGAVNFGRGVVAGSLHPSGPKSGSSTAVQMGLVGLPAAKATLAGIGSCSGGADGPSSGV</sequence>
<dbReference type="PROSITE" id="PS51257">
    <property type="entry name" value="PROKAR_LIPOPROTEIN"/>
    <property type="match status" value="1"/>
</dbReference>
<name>A0A179GJP1_PURLI</name>
<dbReference type="AlphaFoldDB" id="A0A179GJP1"/>
<organism evidence="1 2">
    <name type="scientific">Purpureocillium lilacinum</name>
    <name type="common">Paecilomyces lilacinus</name>
    <dbReference type="NCBI Taxonomy" id="33203"/>
    <lineage>
        <taxon>Eukaryota</taxon>
        <taxon>Fungi</taxon>
        <taxon>Dikarya</taxon>
        <taxon>Ascomycota</taxon>
        <taxon>Pezizomycotina</taxon>
        <taxon>Sordariomycetes</taxon>
        <taxon>Hypocreomycetidae</taxon>
        <taxon>Hypocreales</taxon>
        <taxon>Ophiocordycipitaceae</taxon>
        <taxon>Purpureocillium</taxon>
    </lineage>
</organism>
<comment type="caution">
    <text evidence="1">The sequence shown here is derived from an EMBL/GenBank/DDBJ whole genome shotgun (WGS) entry which is preliminary data.</text>
</comment>
<gene>
    <name evidence="1" type="ORF">VFPBJ_08053</name>
</gene>